<proteinExistence type="inferred from homology"/>
<evidence type="ECO:0000256" key="1">
    <source>
        <dbReference type="ARBA" id="ARBA00004442"/>
    </source>
</evidence>
<keyword evidence="3 8" id="KW-0813">Transport</keyword>
<name>A0A6S6SI71_9GAMM</name>
<dbReference type="InterPro" id="IPR011662">
    <property type="entry name" value="Secretin/TonB_short_N"/>
</dbReference>
<feature type="region of interest" description="Disordered" evidence="9">
    <location>
        <begin position="170"/>
        <end position="238"/>
    </location>
</feature>
<evidence type="ECO:0000256" key="2">
    <source>
        <dbReference type="ARBA" id="ARBA00006304"/>
    </source>
</evidence>
<dbReference type="Pfam" id="PF11741">
    <property type="entry name" value="AMIN"/>
    <property type="match status" value="2"/>
</dbReference>
<dbReference type="InterPro" id="IPR004846">
    <property type="entry name" value="T2SS/T3SS_dom"/>
</dbReference>
<evidence type="ECO:0000256" key="7">
    <source>
        <dbReference type="ARBA" id="ARBA00023237"/>
    </source>
</evidence>
<sequence length="798" mass="86876">MKKIKQTAFWFSCGLLGCCLNTASAAVLNKLQVIDVKPGAANKTEVRLDFQRSVTIPKGFILENPPRIVFDFPQVEVLPKARRNATGAGVVKSISSANNKGQTRVVVALKTFVDYSVEARGDDLVLIFNAPAGMLPAKRYTAAQQQAAQNQRVAGKAVADQSYEWYRNPSAGRQQPAQQMVAPRHQPKARPVQHPVPPALSVAQQVQRPAQQRPVQRVQQQPARVAAPRPAPRQSPAAVNALRGVDFRRNANGGGRVIVTLPHGNVDVSDDKRANILNLTLHDLDVPANWRKRLDVLDFATPVSGIQISQRGGNGHLSIIGNTGFKYRTEKNRNVYTVHIDKIETTKKKLKLGEQEKRTFNGEKLSLNFQDIEVRAVLQLLADFTDKNIVVSDSVNGSITVRLKDVPWDQALNIVLESKNLGMRENGSVIWVAPSSELDAKDARALEIARRKIELEPVVTEYIPINYAKAADLLQLIERRSTGEEEGHSLLSQRGSVSSDERTNTLLVKDTAEQIAQIRDLIKVLDVPVQQVLIESRIVIANDEFGKELGARFGASPRWLNNDSIGLGAGSLNGASDTYYNSIASGGGSAGGETVTIPNISDRLNVNLPVIGSAGSFGFSILTSDFMLDLELSALQAESKGEIVATPRVITSNQTKAIIEQGVEIPYQQASSSGATNIAFKKAVLSLEVTPQITPDEHVSMDLKVNQDTVGTVFNSVPSIDTREIQTKVLVENGQTIVLGGVHEETNINGTTKVPVLGDLPVVGRLFRKTNKSENKRELLIFVTPKIVDSSGKKVAGR</sequence>
<dbReference type="InterPro" id="IPR021731">
    <property type="entry name" value="AMIN_dom"/>
</dbReference>
<keyword evidence="7" id="KW-0998">Cell outer membrane</keyword>
<dbReference type="Gene3D" id="2.60.40.3470">
    <property type="match status" value="1"/>
</dbReference>
<organism evidence="12">
    <name type="scientific">uncultured Thiotrichaceae bacterium</name>
    <dbReference type="NCBI Taxonomy" id="298394"/>
    <lineage>
        <taxon>Bacteria</taxon>
        <taxon>Pseudomonadati</taxon>
        <taxon>Pseudomonadota</taxon>
        <taxon>Gammaproteobacteria</taxon>
        <taxon>Thiotrichales</taxon>
        <taxon>Thiotrichaceae</taxon>
        <taxon>environmental samples</taxon>
    </lineage>
</organism>
<dbReference type="Gene3D" id="3.30.1370.120">
    <property type="match status" value="1"/>
</dbReference>
<keyword evidence="4 10" id="KW-0732">Signal</keyword>
<dbReference type="PANTHER" id="PTHR30604:SF1">
    <property type="entry name" value="DNA UTILIZATION PROTEIN HOFQ"/>
    <property type="match status" value="1"/>
</dbReference>
<dbReference type="SMART" id="SM00965">
    <property type="entry name" value="STN"/>
    <property type="match status" value="1"/>
</dbReference>
<dbReference type="EMBL" id="CACVAV010000076">
    <property type="protein sequence ID" value="CAA6804706.1"/>
    <property type="molecule type" value="Genomic_DNA"/>
</dbReference>
<evidence type="ECO:0000256" key="3">
    <source>
        <dbReference type="ARBA" id="ARBA00022448"/>
    </source>
</evidence>
<dbReference type="Pfam" id="PF07660">
    <property type="entry name" value="STN"/>
    <property type="match status" value="1"/>
</dbReference>
<evidence type="ECO:0000256" key="9">
    <source>
        <dbReference type="SAM" id="MobiDB-lite"/>
    </source>
</evidence>
<dbReference type="GO" id="GO:0009306">
    <property type="term" value="P:protein secretion"/>
    <property type="evidence" value="ECO:0007669"/>
    <property type="project" value="InterPro"/>
</dbReference>
<evidence type="ECO:0000259" key="11">
    <source>
        <dbReference type="SMART" id="SM00965"/>
    </source>
</evidence>
<dbReference type="PANTHER" id="PTHR30604">
    <property type="entry name" value="PROTEIN TRANSPORT PROTEIN HOFQ"/>
    <property type="match status" value="1"/>
</dbReference>
<dbReference type="NCBIfam" id="TIGR02515">
    <property type="entry name" value="IV_pilus_PilQ"/>
    <property type="match status" value="1"/>
</dbReference>
<feature type="compositionally biased region" description="Low complexity" evidence="9">
    <location>
        <begin position="201"/>
        <end position="238"/>
    </location>
</feature>
<dbReference type="InterPro" id="IPR001775">
    <property type="entry name" value="GspD/PilQ"/>
</dbReference>
<dbReference type="PROSITE" id="PS00875">
    <property type="entry name" value="T2SP_D"/>
    <property type="match status" value="1"/>
</dbReference>
<comment type="subcellular location">
    <subcellularLocation>
        <location evidence="1 8">Cell outer membrane</location>
    </subcellularLocation>
</comment>
<keyword evidence="6" id="KW-0472">Membrane</keyword>
<evidence type="ECO:0000256" key="4">
    <source>
        <dbReference type="ARBA" id="ARBA00022729"/>
    </source>
</evidence>
<reference evidence="12" key="1">
    <citation type="submission" date="2020-01" db="EMBL/GenBank/DDBJ databases">
        <authorList>
            <person name="Meier V. D."/>
            <person name="Meier V D."/>
        </authorList>
    </citation>
    <scope>NUCLEOTIDE SEQUENCE</scope>
    <source>
        <strain evidence="12">HLG_WM_MAG_08</strain>
    </source>
</reference>
<dbReference type="Pfam" id="PF00263">
    <property type="entry name" value="Secretin"/>
    <property type="match status" value="1"/>
</dbReference>
<evidence type="ECO:0000256" key="10">
    <source>
        <dbReference type="SAM" id="SignalP"/>
    </source>
</evidence>
<dbReference type="InterPro" id="IPR004845">
    <property type="entry name" value="T2SS_GspD_CS"/>
</dbReference>
<dbReference type="GO" id="GO:0009279">
    <property type="term" value="C:cell outer membrane"/>
    <property type="evidence" value="ECO:0007669"/>
    <property type="project" value="UniProtKB-SubCell"/>
</dbReference>
<dbReference type="PROSITE" id="PS51257">
    <property type="entry name" value="PROKAR_LIPOPROTEIN"/>
    <property type="match status" value="1"/>
</dbReference>
<evidence type="ECO:0000256" key="5">
    <source>
        <dbReference type="ARBA" id="ARBA00022927"/>
    </source>
</evidence>
<dbReference type="InterPro" id="IPR013355">
    <property type="entry name" value="Pilus_4_PilQ"/>
</dbReference>
<feature type="signal peptide" evidence="10">
    <location>
        <begin position="1"/>
        <end position="25"/>
    </location>
</feature>
<comment type="similarity">
    <text evidence="2">Belongs to the bacterial secretin family. PilQ subfamily.</text>
</comment>
<feature type="chain" id="PRO_5027784242" evidence="10">
    <location>
        <begin position="26"/>
        <end position="798"/>
    </location>
</feature>
<evidence type="ECO:0000256" key="8">
    <source>
        <dbReference type="RuleBase" id="RU004004"/>
    </source>
</evidence>
<dbReference type="AlphaFoldDB" id="A0A6S6SI71"/>
<feature type="domain" description="Secretin/TonB short N-terminal" evidence="11">
    <location>
        <begin position="387"/>
        <end position="435"/>
    </location>
</feature>
<dbReference type="Pfam" id="PF03958">
    <property type="entry name" value="Secretin_N"/>
    <property type="match status" value="1"/>
</dbReference>
<evidence type="ECO:0000256" key="6">
    <source>
        <dbReference type="ARBA" id="ARBA00023136"/>
    </source>
</evidence>
<keyword evidence="5" id="KW-0653">Protein transport</keyword>
<dbReference type="InterPro" id="IPR005644">
    <property type="entry name" value="NolW-like"/>
</dbReference>
<dbReference type="PRINTS" id="PR00811">
    <property type="entry name" value="BCTERIALGSPD"/>
</dbReference>
<protein>
    <submittedName>
        <fullName evidence="12">Type IV pilus biogenesis protein PilQ</fullName>
    </submittedName>
</protein>
<dbReference type="Gene3D" id="2.60.40.3500">
    <property type="match status" value="1"/>
</dbReference>
<dbReference type="InterPro" id="IPR051808">
    <property type="entry name" value="Type_IV_pilus_biogenesis"/>
</dbReference>
<dbReference type="Gene3D" id="3.30.1370.130">
    <property type="match status" value="1"/>
</dbReference>
<dbReference type="InterPro" id="IPR038591">
    <property type="entry name" value="NolW-like_sf"/>
</dbReference>
<evidence type="ECO:0000313" key="12">
    <source>
        <dbReference type="EMBL" id="CAA6804706.1"/>
    </source>
</evidence>
<gene>
    <name evidence="12" type="ORF">HELGO_WM30839</name>
</gene>
<accession>A0A6S6SI71</accession>